<evidence type="ECO:0000313" key="3">
    <source>
        <dbReference type="EMBL" id="EGA69752.1"/>
    </source>
</evidence>
<dbReference type="InterPro" id="IPR052020">
    <property type="entry name" value="Cyclic_di-GMP/3'3'-cGAMP_PDE"/>
</dbReference>
<organism evidence="3 4">
    <name type="scientific">Vibrio sinaloensis DSM 21326</name>
    <dbReference type="NCBI Taxonomy" id="945550"/>
    <lineage>
        <taxon>Bacteria</taxon>
        <taxon>Pseudomonadati</taxon>
        <taxon>Pseudomonadota</taxon>
        <taxon>Gammaproteobacteria</taxon>
        <taxon>Vibrionales</taxon>
        <taxon>Vibrionaceae</taxon>
        <taxon>Vibrio</taxon>
        <taxon>Vibrio oreintalis group</taxon>
    </lineage>
</organism>
<reference evidence="3 4" key="1">
    <citation type="journal article" date="2012" name="Int. J. Syst. Evol. Microbiol.">
        <title>Vibrio caribbeanicus sp. nov., isolated from the marine sponge Scleritoderma cyanea.</title>
        <authorList>
            <person name="Hoffmann M."/>
            <person name="Monday S.R."/>
            <person name="Allard M.W."/>
            <person name="Strain E.A."/>
            <person name="Whittaker P."/>
            <person name="Naum M."/>
            <person name="McCarthy P.J."/>
            <person name="Lopez J.V."/>
            <person name="Fischer M."/>
            <person name="Brown E.W."/>
        </authorList>
    </citation>
    <scope>NUCLEOTIDE SEQUENCE [LARGE SCALE GENOMIC DNA]</scope>
    <source>
        <strain evidence="4">DSMZ 21326</strain>
    </source>
</reference>
<dbReference type="GO" id="GO:0008081">
    <property type="term" value="F:phosphoric diester hydrolase activity"/>
    <property type="evidence" value="ECO:0007669"/>
    <property type="project" value="UniProtKB-ARBA"/>
</dbReference>
<dbReference type="AlphaFoldDB" id="E8M860"/>
<dbReference type="PANTHER" id="PTHR45228">
    <property type="entry name" value="CYCLIC DI-GMP PHOSPHODIESTERASE TM_0186-RELATED"/>
    <property type="match status" value="1"/>
</dbReference>
<dbReference type="PANTHER" id="PTHR45228:SF9">
    <property type="entry name" value="3'3'-CGAMP-SPECIFIC PHOSPHODIESTERASE 2"/>
    <property type="match status" value="1"/>
</dbReference>
<comment type="caution">
    <text evidence="3">The sequence shown here is derived from an EMBL/GenBank/DDBJ whole genome shotgun (WGS) entry which is preliminary data.</text>
</comment>
<dbReference type="Pfam" id="PF13487">
    <property type="entry name" value="HD_5"/>
    <property type="match status" value="1"/>
</dbReference>
<feature type="signal peptide" evidence="1">
    <location>
        <begin position="1"/>
        <end position="21"/>
    </location>
</feature>
<dbReference type="InterPro" id="IPR037522">
    <property type="entry name" value="HD_GYP_dom"/>
</dbReference>
<protein>
    <recommendedName>
        <fullName evidence="2">HD-GYP domain-containing protein</fullName>
    </recommendedName>
</protein>
<proteinExistence type="predicted"/>
<evidence type="ECO:0000259" key="2">
    <source>
        <dbReference type="PROSITE" id="PS51832"/>
    </source>
</evidence>
<dbReference type="RefSeq" id="WP_008077814.1">
    <property type="nucleotide sequence ID" value="NZ_AEVT01000073.1"/>
</dbReference>
<dbReference type="GeneID" id="95569774"/>
<name>E8M860_PHOS4</name>
<dbReference type="PROSITE" id="PS51832">
    <property type="entry name" value="HD_GYP"/>
    <property type="match status" value="1"/>
</dbReference>
<dbReference type="InterPro" id="IPR003607">
    <property type="entry name" value="HD/PDEase_dom"/>
</dbReference>
<dbReference type="Proteomes" id="UP000006228">
    <property type="component" value="Unassembled WGS sequence"/>
</dbReference>
<dbReference type="eggNOG" id="COG3437">
    <property type="taxonomic scope" value="Bacteria"/>
</dbReference>
<sequence>MLLRRLFLILFCALSSVKVFSAEWQAKHILVLHSYEPSYHWTSDFQRGIEAAAAQLNQPVKFSLEYLDTKRLRSANYLREFQRYYSVKYQDVVFDGVLITDDNALNMVNQWQNSPIARVPIVAGGINDLSARLNTAPSISKILYERDDLQGTLAMISALRPQLSNLYFVTDDSHTAGLVRESFVEELQNSELADIPLTVIENQTLQETANTLAKVSSSDAIILSHYNTELDSGTFHSYEAIASRLAQSTSAPIFVFWEFYITGGVVGGYVNRSEQIGQRMVVELAHLLGLTFDSPLIVQGGKRAVVDYQAIERHALNLDELTGPVLVLNEPESELKENLHTIGYSMLSFVCLSIVIVSQSRTIRQKRELNDKNRKIVALQRKTLDVQKQMIHVLGEAIETRSGETGNHVKRVAKLSAHLAKLYGLSHREVEMLEIISPMHDVGKIAIPETILDKPGKLTPDEWAIMQTHTHTGHKLLSSSKGEIFQLAAIVALQHHEKWDGNGYPDGIAGEKIHIFARITAIADVFDALLSVRCYKRAWSLEQVMELFREQSGQQFDPELTELLLRHLDEFVEIRRHYPDHIESPFSIAS</sequence>
<keyword evidence="1" id="KW-0732">Signal</keyword>
<feature type="domain" description="HD-GYP" evidence="2">
    <location>
        <begin position="383"/>
        <end position="580"/>
    </location>
</feature>
<feature type="chain" id="PRO_5003227836" description="HD-GYP domain-containing protein" evidence="1">
    <location>
        <begin position="22"/>
        <end position="590"/>
    </location>
</feature>
<dbReference type="Gene3D" id="1.10.3210.10">
    <property type="entry name" value="Hypothetical protein af1432"/>
    <property type="match status" value="1"/>
</dbReference>
<dbReference type="CDD" id="cd00077">
    <property type="entry name" value="HDc"/>
    <property type="match status" value="1"/>
</dbReference>
<dbReference type="SUPFAM" id="SSF109604">
    <property type="entry name" value="HD-domain/PDEase-like"/>
    <property type="match status" value="1"/>
</dbReference>
<dbReference type="EMBL" id="AEVT01000073">
    <property type="protein sequence ID" value="EGA69752.1"/>
    <property type="molecule type" value="Genomic_DNA"/>
</dbReference>
<evidence type="ECO:0000313" key="4">
    <source>
        <dbReference type="Proteomes" id="UP000006228"/>
    </source>
</evidence>
<dbReference type="SMART" id="SM00471">
    <property type="entry name" value="HDc"/>
    <property type="match status" value="1"/>
</dbReference>
<gene>
    <name evidence="3" type="ORF">VISI1226_09959</name>
</gene>
<accession>E8M860</accession>
<evidence type="ECO:0000256" key="1">
    <source>
        <dbReference type="SAM" id="SignalP"/>
    </source>
</evidence>